<evidence type="ECO:0000259" key="1">
    <source>
        <dbReference type="Pfam" id="PF01170"/>
    </source>
</evidence>
<accession>A0A173S524</accession>
<dbReference type="AlphaFoldDB" id="A0A173S524"/>
<evidence type="ECO:0000313" key="2">
    <source>
        <dbReference type="EMBL" id="CUM84967.1"/>
    </source>
</evidence>
<dbReference type="GeneID" id="97391401"/>
<dbReference type="RefSeq" id="WP_055289493.1">
    <property type="nucleotide sequence ID" value="NZ_CP173382.1"/>
</dbReference>
<dbReference type="EMBL" id="CYYA01000004">
    <property type="protein sequence ID" value="CUM84967.1"/>
    <property type="molecule type" value="Genomic_DNA"/>
</dbReference>
<reference evidence="2 3" key="1">
    <citation type="submission" date="2015-09" db="EMBL/GenBank/DDBJ databases">
        <authorList>
            <consortium name="Pathogen Informatics"/>
        </authorList>
    </citation>
    <scope>NUCLEOTIDE SEQUENCE [LARGE SCALE GENOMIC DNA]</scope>
    <source>
        <strain evidence="2 3">2789STDY5608891</strain>
    </source>
</reference>
<name>A0A173S524_EUBRA</name>
<dbReference type="PANTHER" id="PTHR14911">
    <property type="entry name" value="THUMP DOMAIN-CONTAINING"/>
    <property type="match status" value="1"/>
</dbReference>
<protein>
    <submittedName>
        <fullName evidence="2">23S rRNA m(2)G2445 methyltransferase</fullName>
    </submittedName>
</protein>
<gene>
    <name evidence="2" type="ORF">ERS852448_00756</name>
</gene>
<dbReference type="InterPro" id="IPR004155">
    <property type="entry name" value="PBS_lyase_HEAT"/>
</dbReference>
<dbReference type="Pfam" id="PF01170">
    <property type="entry name" value="UPF0020"/>
    <property type="match status" value="1"/>
</dbReference>
<organism evidence="2 3">
    <name type="scientific">Eubacterium ramulus</name>
    <dbReference type="NCBI Taxonomy" id="39490"/>
    <lineage>
        <taxon>Bacteria</taxon>
        <taxon>Bacillati</taxon>
        <taxon>Bacillota</taxon>
        <taxon>Clostridia</taxon>
        <taxon>Eubacteriales</taxon>
        <taxon>Eubacteriaceae</taxon>
        <taxon>Eubacterium</taxon>
    </lineage>
</organism>
<dbReference type="GO" id="GO:0016423">
    <property type="term" value="F:tRNA (guanine) methyltransferase activity"/>
    <property type="evidence" value="ECO:0007669"/>
    <property type="project" value="TreeGrafter"/>
</dbReference>
<dbReference type="CDD" id="cd02440">
    <property type="entry name" value="AdoMet_MTases"/>
    <property type="match status" value="1"/>
</dbReference>
<dbReference type="PANTHER" id="PTHR14911:SF13">
    <property type="entry name" value="TRNA (GUANINE(6)-N2)-METHYLTRANSFERASE THUMP3"/>
    <property type="match status" value="1"/>
</dbReference>
<feature type="domain" description="Ribosomal RNA large subunit methyltransferase K/L-like methyltransferase" evidence="1">
    <location>
        <begin position="319"/>
        <end position="473"/>
    </location>
</feature>
<dbReference type="Gene3D" id="3.40.50.150">
    <property type="entry name" value="Vaccinia Virus protein VP39"/>
    <property type="match status" value="1"/>
</dbReference>
<dbReference type="STRING" id="39490.ERS852448_00756"/>
<dbReference type="GO" id="GO:0030488">
    <property type="term" value="P:tRNA methylation"/>
    <property type="evidence" value="ECO:0007669"/>
    <property type="project" value="TreeGrafter"/>
</dbReference>
<keyword evidence="2" id="KW-0808">Transferase</keyword>
<dbReference type="InterPro" id="IPR011989">
    <property type="entry name" value="ARM-like"/>
</dbReference>
<dbReference type="InterPro" id="IPR029063">
    <property type="entry name" value="SAM-dependent_MTases_sf"/>
</dbReference>
<dbReference type="OrthoDB" id="1637728at2"/>
<dbReference type="SMART" id="SM00567">
    <property type="entry name" value="EZ_HEAT"/>
    <property type="match status" value="2"/>
</dbReference>
<dbReference type="InterPro" id="IPR016024">
    <property type="entry name" value="ARM-type_fold"/>
</dbReference>
<proteinExistence type="predicted"/>
<dbReference type="Proteomes" id="UP000095492">
    <property type="component" value="Unassembled WGS sequence"/>
</dbReference>
<dbReference type="Pfam" id="PF13646">
    <property type="entry name" value="HEAT_2"/>
    <property type="match status" value="1"/>
</dbReference>
<evidence type="ECO:0000313" key="3">
    <source>
        <dbReference type="Proteomes" id="UP000095492"/>
    </source>
</evidence>
<dbReference type="SUPFAM" id="SSF48371">
    <property type="entry name" value="ARM repeat"/>
    <property type="match status" value="1"/>
</dbReference>
<sequence>MRELYEKIKKGTDRRASLIALKKELKDEAKKKVFLTMTGNRLDEIMKCLVDEDPKVRKNAAAILGELHCQDALDVLMDAYEEEDKLFVREAYVQALSAIDCSEYLPQLEERLQELAEYDAPEEEKKHTQAELHALQELILQKKGVKKHTFNGWNRSSEVLLLTLPAFRDLLAEQVTGKKKILKSGVRTIVSDFEDTMKIRTFQELLFVIHTQTEKHVLSSEPETLAAQLAGSDLLQILAETHKGEAPFYFRIGVSGGMALEERSSFSRQTAAAIEKAFARKLINSTSHYEVEIRLLQNREGGFVPLLKLYTLPDHRFDYRRYYVAASMKPTMAAGLLALAKPYLKEHAQILDPFCGVGTLLIERRFLVPARNAYGIDSFGEAVEKARVNSKIAGMQINYINRDYFDFVHDYKFDEIVTDLPAGNLTKPELDVLYRRFFEKSDEVLTEDGRMIFFSREMGLVKKQLRLHPQFRLAQEFCIQEKNGSYLFIVEKRQ</sequence>
<dbReference type="Gene3D" id="1.25.10.10">
    <property type="entry name" value="Leucine-rich Repeat Variant"/>
    <property type="match status" value="1"/>
</dbReference>
<keyword evidence="2" id="KW-0489">Methyltransferase</keyword>
<dbReference type="InterPro" id="IPR000241">
    <property type="entry name" value="RlmKL-like_Mtase"/>
</dbReference>
<dbReference type="SUPFAM" id="SSF53335">
    <property type="entry name" value="S-adenosyl-L-methionine-dependent methyltransferases"/>
    <property type="match status" value="1"/>
</dbReference>